<sequence length="146" mass="16322">MITNSVKDDIKSAMKSGDTFKRDTLRMLSSAFKQVEVDKRVEIDDKIACEIIQSEIKKRNDSATQYKAANRDELAQKELKEIEILSSYLPKQLNESELEAEISAVIKSLNANSLKDLGEVIKVSREKIGAKSDGKSISQMAKKLLS</sequence>
<organism evidence="1 2">
    <name type="scientific">Campylobacter corcagiensis</name>
    <dbReference type="NCBI Taxonomy" id="1448857"/>
    <lineage>
        <taxon>Bacteria</taxon>
        <taxon>Pseudomonadati</taxon>
        <taxon>Campylobacterota</taxon>
        <taxon>Epsilonproteobacteria</taxon>
        <taxon>Campylobacterales</taxon>
        <taxon>Campylobacteraceae</taxon>
        <taxon>Campylobacter</taxon>
    </lineage>
</organism>
<gene>
    <name evidence="1" type="ORF">IMC76_00980</name>
</gene>
<dbReference type="OrthoDB" id="9788127at2"/>
<dbReference type="InterPro" id="IPR023168">
    <property type="entry name" value="GatB_Yqey_C_2"/>
</dbReference>
<dbReference type="Proteomes" id="UP000594749">
    <property type="component" value="Chromosome"/>
</dbReference>
<dbReference type="AlphaFoldDB" id="A0A7M1LHT1"/>
<dbReference type="EMBL" id="CP063078">
    <property type="protein sequence ID" value="QOQ87426.1"/>
    <property type="molecule type" value="Genomic_DNA"/>
</dbReference>
<dbReference type="InterPro" id="IPR042184">
    <property type="entry name" value="YqeY/Aim41_N"/>
</dbReference>
<dbReference type="InterPro" id="IPR019004">
    <property type="entry name" value="YqeY/Aim41"/>
</dbReference>
<protein>
    <submittedName>
        <fullName evidence="1">GatB/YqeY domain-containing protein</fullName>
    </submittedName>
</protein>
<accession>A0A7M1LHT1</accession>
<dbReference type="GO" id="GO:0016884">
    <property type="term" value="F:carbon-nitrogen ligase activity, with glutamine as amido-N-donor"/>
    <property type="evidence" value="ECO:0007669"/>
    <property type="project" value="InterPro"/>
</dbReference>
<name>A0A7M1LHT1_9BACT</name>
<dbReference type="PANTHER" id="PTHR28055:SF1">
    <property type="entry name" value="ALTERED INHERITANCE OF MITOCHONDRIA PROTEIN 41, MITOCHONDRIAL"/>
    <property type="match status" value="1"/>
</dbReference>
<keyword evidence="2" id="KW-1185">Reference proteome</keyword>
<dbReference type="RefSeq" id="WP_025802987.1">
    <property type="nucleotide sequence ID" value="NZ_CP053842.1"/>
</dbReference>
<reference evidence="1 2" key="1">
    <citation type="submission" date="2020-10" db="EMBL/GenBank/DDBJ databases">
        <title>Campylobacter and Helicobacter PacBio genomes.</title>
        <authorList>
            <person name="Lane C."/>
        </authorList>
    </citation>
    <scope>NUCLEOTIDE SEQUENCE [LARGE SCALE GENOMIC DNA]</scope>
    <source>
        <strain evidence="1 2">2016D-0077</strain>
    </source>
</reference>
<dbReference type="Gene3D" id="1.10.10.410">
    <property type="match status" value="1"/>
</dbReference>
<dbReference type="Gene3D" id="1.10.1510.10">
    <property type="entry name" value="Uncharacterised protein YqeY/AIM41 PF09424, N-terminal domain"/>
    <property type="match status" value="1"/>
</dbReference>
<dbReference type="InterPro" id="IPR003789">
    <property type="entry name" value="Asn/Gln_tRNA_amidoTrase-B-like"/>
</dbReference>
<proteinExistence type="predicted"/>
<dbReference type="PANTHER" id="PTHR28055">
    <property type="entry name" value="ALTERED INHERITANCE OF MITOCHONDRIA PROTEIN 41, MITOCHONDRIAL"/>
    <property type="match status" value="1"/>
</dbReference>
<dbReference type="Pfam" id="PF09424">
    <property type="entry name" value="YqeY"/>
    <property type="match status" value="1"/>
</dbReference>
<evidence type="ECO:0000313" key="1">
    <source>
        <dbReference type="EMBL" id="QOQ87426.1"/>
    </source>
</evidence>
<dbReference type="SUPFAM" id="SSF89095">
    <property type="entry name" value="GatB/YqeY motif"/>
    <property type="match status" value="1"/>
</dbReference>
<evidence type="ECO:0000313" key="2">
    <source>
        <dbReference type="Proteomes" id="UP000594749"/>
    </source>
</evidence>